<dbReference type="CDD" id="cd18787">
    <property type="entry name" value="SF2_C_DEAD"/>
    <property type="match status" value="1"/>
</dbReference>
<dbReference type="InterPro" id="IPR001650">
    <property type="entry name" value="Helicase_C-like"/>
</dbReference>
<organism evidence="8 9">
    <name type="scientific">Tieghemiomyces parasiticus</name>
    <dbReference type="NCBI Taxonomy" id="78921"/>
    <lineage>
        <taxon>Eukaryota</taxon>
        <taxon>Fungi</taxon>
        <taxon>Fungi incertae sedis</taxon>
        <taxon>Zoopagomycota</taxon>
        <taxon>Kickxellomycotina</taxon>
        <taxon>Dimargaritomycetes</taxon>
        <taxon>Dimargaritales</taxon>
        <taxon>Dimargaritaceae</taxon>
        <taxon>Tieghemiomyces</taxon>
    </lineage>
</organism>
<dbReference type="PROSITE" id="PS51192">
    <property type="entry name" value="HELICASE_ATP_BIND_1"/>
    <property type="match status" value="1"/>
</dbReference>
<dbReference type="PANTHER" id="PTHR47960">
    <property type="entry name" value="DEAD-BOX ATP-DEPENDENT RNA HELICASE 50"/>
    <property type="match status" value="1"/>
</dbReference>
<evidence type="ECO:0000256" key="4">
    <source>
        <dbReference type="ARBA" id="ARBA00022840"/>
    </source>
</evidence>
<dbReference type="GO" id="GO:0003676">
    <property type="term" value="F:nucleic acid binding"/>
    <property type="evidence" value="ECO:0007669"/>
    <property type="project" value="InterPro"/>
</dbReference>
<dbReference type="InterPro" id="IPR027417">
    <property type="entry name" value="P-loop_NTPase"/>
</dbReference>
<dbReference type="GO" id="GO:0004386">
    <property type="term" value="F:helicase activity"/>
    <property type="evidence" value="ECO:0007669"/>
    <property type="project" value="UniProtKB-KW"/>
</dbReference>
<dbReference type="AlphaFoldDB" id="A0A9W7ZY52"/>
<dbReference type="PROSITE" id="PS51194">
    <property type="entry name" value="HELICASE_CTER"/>
    <property type="match status" value="1"/>
</dbReference>
<evidence type="ECO:0000259" key="7">
    <source>
        <dbReference type="PROSITE" id="PS51194"/>
    </source>
</evidence>
<feature type="compositionally biased region" description="Polar residues" evidence="5">
    <location>
        <begin position="93"/>
        <end position="102"/>
    </location>
</feature>
<keyword evidence="9" id="KW-1185">Reference proteome</keyword>
<feature type="domain" description="Helicase C-terminal" evidence="7">
    <location>
        <begin position="578"/>
        <end position="745"/>
    </location>
</feature>
<keyword evidence="1" id="KW-0547">Nucleotide-binding</keyword>
<dbReference type="SUPFAM" id="SSF52540">
    <property type="entry name" value="P-loop containing nucleoside triphosphate hydrolases"/>
    <property type="match status" value="1"/>
</dbReference>
<evidence type="ECO:0000256" key="3">
    <source>
        <dbReference type="ARBA" id="ARBA00022806"/>
    </source>
</evidence>
<feature type="compositionally biased region" description="Polar residues" evidence="5">
    <location>
        <begin position="638"/>
        <end position="651"/>
    </location>
</feature>
<dbReference type="Pfam" id="PF00271">
    <property type="entry name" value="Helicase_C"/>
    <property type="match status" value="1"/>
</dbReference>
<dbReference type="OrthoDB" id="10256233at2759"/>
<dbReference type="CDD" id="cd00268">
    <property type="entry name" value="DEADc"/>
    <property type="match status" value="1"/>
</dbReference>
<evidence type="ECO:0000256" key="5">
    <source>
        <dbReference type="SAM" id="MobiDB-lite"/>
    </source>
</evidence>
<dbReference type="EMBL" id="JANBPT010000704">
    <property type="protein sequence ID" value="KAJ1914114.1"/>
    <property type="molecule type" value="Genomic_DNA"/>
</dbReference>
<proteinExistence type="predicted"/>
<feature type="compositionally biased region" description="Basic residues" evidence="5">
    <location>
        <begin position="52"/>
        <end position="65"/>
    </location>
</feature>
<sequence length="745" mass="80359">MTCLSKGLGARPYIQRLGLANFLGQTTPSLPVGLLSSPFTSTQRFQSSSTRTSRHTRNGRPRRASPPRPSAFSAARGALKGKGASSDVRRPGNFSQYRGKQSGQDRSRSVDAAGTSDRRDKRGGGPSRSVASPTRPGRRAESRGGDSTRSPQGAQNQRAPRSQDSQSKSSTAWKNSKSGVGGAKPTGTRPAPVRTSTPLPTPAPKPKMPGFIPARFQLQNISNEGGLPAPASSTEKLPNRLSAAARANPASGKAVAELEARLAGVTFNDLGLDETLLDSLRAGAVVHFRTGEDGDQVMTPTTIQSLAIPELLRRGDPETPLHSRRHVLCAAETGSGKTLAYLLPVIHHLKRQEELARELAAQAGKAILAANDAAGALTPIVPSLAVRRTGRPRALIVVPSRELVAQVMAVCKAFSHRTKFRSLGITYAVPRRQIRDALESGPVDLVVATPSMFLDYYEEGLLGFGDLRYLVVDEADTMLNDNGFDEATLKIMRMAQKAGTKPGAFFQCTLVSATLPKTVVQLIEDTLAGEEGSPGSVPRDEALVRITTPFLHRVPPHTQHTFLYPDNYSTTKDAHLATVLQSLPRARILVFCNRKSTAVQVNVYLKNHGIPCLLLHGDIYDGKERRQIVDMFAHSPRGRTTTTTSAESANVSDEGEEAETGTIPASTSRPRILVCTDIASRGLDTMGVSHVIMYDFPTTAIDYLHRAGRTGRQGRRGRVISFVGNRDRQLADRIRRAVSQKAVIQ</sequence>
<reference evidence="8" key="1">
    <citation type="submission" date="2022-07" db="EMBL/GenBank/DDBJ databases">
        <title>Phylogenomic reconstructions and comparative analyses of Kickxellomycotina fungi.</title>
        <authorList>
            <person name="Reynolds N.K."/>
            <person name="Stajich J.E."/>
            <person name="Barry K."/>
            <person name="Grigoriev I.V."/>
            <person name="Crous P."/>
            <person name="Smith M.E."/>
        </authorList>
    </citation>
    <scope>NUCLEOTIDE SEQUENCE</scope>
    <source>
        <strain evidence="8">RSA 861</strain>
    </source>
</reference>
<evidence type="ECO:0000256" key="2">
    <source>
        <dbReference type="ARBA" id="ARBA00022801"/>
    </source>
</evidence>
<keyword evidence="3" id="KW-0347">Helicase</keyword>
<dbReference type="Pfam" id="PF00270">
    <property type="entry name" value="DEAD"/>
    <property type="match status" value="1"/>
</dbReference>
<evidence type="ECO:0000256" key="1">
    <source>
        <dbReference type="ARBA" id="ARBA00022741"/>
    </source>
</evidence>
<evidence type="ECO:0008006" key="10">
    <source>
        <dbReference type="Google" id="ProtNLM"/>
    </source>
</evidence>
<protein>
    <recommendedName>
        <fullName evidence="10">P-loop containing nucleoside triphosphate hydrolase protein</fullName>
    </recommendedName>
</protein>
<feature type="compositionally biased region" description="Polar residues" evidence="5">
    <location>
        <begin position="147"/>
        <end position="178"/>
    </location>
</feature>
<dbReference type="InterPro" id="IPR011545">
    <property type="entry name" value="DEAD/DEAH_box_helicase_dom"/>
</dbReference>
<evidence type="ECO:0000313" key="9">
    <source>
        <dbReference type="Proteomes" id="UP001150569"/>
    </source>
</evidence>
<dbReference type="Proteomes" id="UP001150569">
    <property type="component" value="Unassembled WGS sequence"/>
</dbReference>
<dbReference type="GO" id="GO:0016787">
    <property type="term" value="F:hydrolase activity"/>
    <property type="evidence" value="ECO:0007669"/>
    <property type="project" value="UniProtKB-KW"/>
</dbReference>
<accession>A0A9W7ZY52</accession>
<feature type="compositionally biased region" description="Low complexity" evidence="5">
    <location>
        <begin position="36"/>
        <end position="51"/>
    </location>
</feature>
<dbReference type="Gene3D" id="3.40.50.300">
    <property type="entry name" value="P-loop containing nucleotide triphosphate hydrolases"/>
    <property type="match status" value="2"/>
</dbReference>
<dbReference type="InterPro" id="IPR044742">
    <property type="entry name" value="DEAD/DEAH_RhlB"/>
</dbReference>
<evidence type="ECO:0000259" key="6">
    <source>
        <dbReference type="PROSITE" id="PS51192"/>
    </source>
</evidence>
<dbReference type="SMART" id="SM00487">
    <property type="entry name" value="DEXDc"/>
    <property type="match status" value="1"/>
</dbReference>
<dbReference type="SMART" id="SM00490">
    <property type="entry name" value="HELICc"/>
    <property type="match status" value="1"/>
</dbReference>
<keyword evidence="2" id="KW-0378">Hydrolase</keyword>
<keyword evidence="4" id="KW-0067">ATP-binding</keyword>
<gene>
    <name evidence="8" type="ORF">IWQ60_008933</name>
</gene>
<evidence type="ECO:0000313" key="8">
    <source>
        <dbReference type="EMBL" id="KAJ1914114.1"/>
    </source>
</evidence>
<name>A0A9W7ZY52_9FUNG</name>
<dbReference type="GO" id="GO:0005524">
    <property type="term" value="F:ATP binding"/>
    <property type="evidence" value="ECO:0007669"/>
    <property type="project" value="UniProtKB-KW"/>
</dbReference>
<comment type="caution">
    <text evidence="8">The sequence shown here is derived from an EMBL/GenBank/DDBJ whole genome shotgun (WGS) entry which is preliminary data.</text>
</comment>
<feature type="region of interest" description="Disordered" evidence="5">
    <location>
        <begin position="635"/>
        <end position="663"/>
    </location>
</feature>
<feature type="domain" description="Helicase ATP-binding" evidence="6">
    <location>
        <begin position="318"/>
        <end position="533"/>
    </location>
</feature>
<dbReference type="InterPro" id="IPR014001">
    <property type="entry name" value="Helicase_ATP-bd"/>
</dbReference>
<feature type="region of interest" description="Disordered" evidence="5">
    <location>
        <begin position="34"/>
        <end position="211"/>
    </location>
</feature>